<evidence type="ECO:0000259" key="1">
    <source>
        <dbReference type="Pfam" id="PF13086"/>
    </source>
</evidence>
<dbReference type="Gene3D" id="3.40.50.300">
    <property type="entry name" value="P-loop containing nucleotide triphosphate hydrolases"/>
    <property type="match status" value="2"/>
</dbReference>
<evidence type="ECO:0000259" key="2">
    <source>
        <dbReference type="Pfam" id="PF13087"/>
    </source>
</evidence>
<evidence type="ECO:0008006" key="4">
    <source>
        <dbReference type="Google" id="ProtNLM"/>
    </source>
</evidence>
<dbReference type="InterPro" id="IPR027417">
    <property type="entry name" value="P-loop_NTPase"/>
</dbReference>
<accession>A0A0F9NXP2</accession>
<evidence type="ECO:0000313" key="3">
    <source>
        <dbReference type="EMBL" id="KKN22649.1"/>
    </source>
</evidence>
<comment type="caution">
    <text evidence="3">The sequence shown here is derived from an EMBL/GenBank/DDBJ whole genome shotgun (WGS) entry which is preliminary data.</text>
</comment>
<dbReference type="PANTHER" id="PTHR10887">
    <property type="entry name" value="DNA2/NAM7 HELICASE FAMILY"/>
    <property type="match status" value="1"/>
</dbReference>
<name>A0A0F9NXP2_9ZZZZ</name>
<dbReference type="EMBL" id="LAZR01003041">
    <property type="protein sequence ID" value="KKN22649.1"/>
    <property type="molecule type" value="Genomic_DNA"/>
</dbReference>
<feature type="domain" description="DNA2/NAM7 helicase-like C-terminal" evidence="2">
    <location>
        <begin position="1223"/>
        <end position="1440"/>
    </location>
</feature>
<proteinExistence type="predicted"/>
<dbReference type="InterPro" id="IPR041679">
    <property type="entry name" value="DNA2/NAM7-like_C"/>
</dbReference>
<organism evidence="3">
    <name type="scientific">marine sediment metagenome</name>
    <dbReference type="NCBI Taxonomy" id="412755"/>
    <lineage>
        <taxon>unclassified sequences</taxon>
        <taxon>metagenomes</taxon>
        <taxon>ecological metagenomes</taxon>
    </lineage>
</organism>
<feature type="domain" description="DNA2/NAM7 helicase helicase" evidence="1">
    <location>
        <begin position="969"/>
        <end position="1062"/>
    </location>
</feature>
<gene>
    <name evidence="3" type="ORF">LCGC14_0912960</name>
</gene>
<sequence length="1491" mass="174474">MIEKQRKNNFNKTLLQSYTISRCERRLFLELSKKKPEFWLKPLRKTIAPKRFPITSDLLKELGKDYEQRVYSRLRLVKNVKFREKDSKIDKLKLTSVEFEKFFKFLKENSGEDIILLEFEYKIPSFFFHNLFPIKKHVNEIPVNYGKQRPDIVIIGNTINNFVPEVFELLADGNFQKIPQNEINNRYGISIFDIKKTQEERIGKKHFVEIFYYMWTLSHYIKANNLDTKFYVRANFNGIFPEQEESNLDLISDLPSIIDRKLVTPINWEESQRIFFQLVRRIRHLWDNSPCAIESIPLNIHQGCGYCQYIEDCKDSLDCNEHTDPSRWSLRLIPLTSQSIAEQLINDFNFNTIGDIFQNIDTVIVGNIPKPLYSELPLLKLKAQALAQDQLIYPGFDQTHSYAIPRYSPIALTFGVEYDSNNEKVFVFGIYLKMFVPPGVRYYTKFSNWWKIWRKALENSISPEVICSELNTFLIQEISLEMVNRVLQYLTQLKGIEILLKGDKNRAGVEVVYKFSEINNGLSKENEARLVKQMIFQLYTILEVCTIIEDYVFNEDDDGKRVFRLNTSLFYWGRNQLRHFEEMIERNLDFIIDDGDTREYYERILLYFRPSDTEVANPYQHKKIFDVQKFAESFVGVPNIINYTWHSIAEKLFPYSFKFKFWIPHFNFLDLNNWLRFLSPNLAIGNRSKLGFEIQEQQILKLNMIDRIRSSFQRKGNIAISVNARPISRAKYRSVILPSQYHAIAHVWYIFSMRTSTLQQREAEFYRTMFPEYSIGKMAAAKVSDLRMTYYGEKKVIYKFNTVGLSSNMKLKEGERVLLIPQSKRDLNPNLEMYKWSVIIKSITWNSDINGNTIETEDTTIDVFEMCKRENLINPKQWFIYPLKFDPWSHKLYKPTKRGLFQREDFGESWLGHRLSFLWNIRTNPELFWPPKWEFTTPSIYLYAPELLFNLKHPSIEKNLITSIHPKPDISQVDAIKNSLHNTISAILGPPGTGKSQTIATLIDEYLCRRKKEGKRTTKILITSFSYAALRVVIEKIRESRDINDNPTLSSQAQLIFIRSESKTPIEANSGCKDVDDLVRRQGGSWRWNDQTHIVTNTHLLEEQFEDNCIIFANAHQLFHLPERVDDGFAFDLICVDEASQLPVDHFMSSLQFIHKPKLKITTPTDKGVTGSKITDLTKIDKITLDNIGSELKLSRIVIVGDHNQLPPVRSISPPKNLEPVLSSLFTYYINGHKIPSRQLKINYRSHKDIVEFTSLLGFYKDLEAHEKNANQLLEGDIDNIDEAWLKIILAPKRVVCSIQHSNKFEIGISMLEAELVKKIIMGYYKMVNPSNKLEETRFWTKQAGVVAPHNAQGKTIINGLFRELKLITHLDKDVLMNYLKNSVNSVEKFQGSDRDMIITSIGLSDVDKISDEVDFIFDINRFNVLTSRAKSKLIFIASKEILNFIPDERKLIESSSKFDLFVNKFCNKHFPLNIKDENNVTHKITFRYKQ</sequence>
<dbReference type="GO" id="GO:0004386">
    <property type="term" value="F:helicase activity"/>
    <property type="evidence" value="ECO:0007669"/>
    <property type="project" value="InterPro"/>
</dbReference>
<dbReference type="InterPro" id="IPR041677">
    <property type="entry name" value="DNA2/NAM7_AAA_11"/>
</dbReference>
<dbReference type="Pfam" id="PF13087">
    <property type="entry name" value="AAA_12"/>
    <property type="match status" value="1"/>
</dbReference>
<dbReference type="Pfam" id="PF13086">
    <property type="entry name" value="AAA_11"/>
    <property type="match status" value="1"/>
</dbReference>
<dbReference type="PANTHER" id="PTHR10887:SF495">
    <property type="entry name" value="HELICASE SENATAXIN ISOFORM X1-RELATED"/>
    <property type="match status" value="1"/>
</dbReference>
<dbReference type="SUPFAM" id="SSF52540">
    <property type="entry name" value="P-loop containing nucleoside triphosphate hydrolases"/>
    <property type="match status" value="1"/>
</dbReference>
<dbReference type="InterPro" id="IPR045055">
    <property type="entry name" value="DNA2/NAM7-like"/>
</dbReference>
<protein>
    <recommendedName>
        <fullName evidence="4">AAA+ ATPase domain-containing protein</fullName>
    </recommendedName>
</protein>
<reference evidence="3" key="1">
    <citation type="journal article" date="2015" name="Nature">
        <title>Complex archaea that bridge the gap between prokaryotes and eukaryotes.</title>
        <authorList>
            <person name="Spang A."/>
            <person name="Saw J.H."/>
            <person name="Jorgensen S.L."/>
            <person name="Zaremba-Niedzwiedzka K."/>
            <person name="Martijn J."/>
            <person name="Lind A.E."/>
            <person name="van Eijk R."/>
            <person name="Schleper C."/>
            <person name="Guy L."/>
            <person name="Ettema T.J."/>
        </authorList>
    </citation>
    <scope>NUCLEOTIDE SEQUENCE</scope>
</reference>